<evidence type="ECO:0008006" key="4">
    <source>
        <dbReference type="Google" id="ProtNLM"/>
    </source>
</evidence>
<proteinExistence type="predicted"/>
<keyword evidence="3" id="KW-1185">Reference proteome</keyword>
<dbReference type="EMBL" id="BQNB010010695">
    <property type="protein sequence ID" value="GJS80759.1"/>
    <property type="molecule type" value="Genomic_DNA"/>
</dbReference>
<feature type="region of interest" description="Disordered" evidence="1">
    <location>
        <begin position="203"/>
        <end position="268"/>
    </location>
</feature>
<accession>A0ABQ4YSF1</accession>
<dbReference type="Gene3D" id="3.40.395.10">
    <property type="entry name" value="Adenoviral Proteinase, Chain A"/>
    <property type="match status" value="1"/>
</dbReference>
<name>A0ABQ4YSF1_9ASTR</name>
<gene>
    <name evidence="2" type="ORF">Tco_0730640</name>
</gene>
<dbReference type="Proteomes" id="UP001151760">
    <property type="component" value="Unassembled WGS sequence"/>
</dbReference>
<sequence>MSDTELDDTIQRKVVKNFNPKTCTLLMEDGSMIKITRELIHDILGIPMGDIKVKSLKEKNLLDPVIAKWRGMVPEIVNHDNKINISQLEKYLCTLSKADWLFDIDKIHQMDWCSYVLEYLVNECTGFSTSEKFSGPLLLLVEMKEILKDNLLKGKNLMEDTDNKLDIALEINSDDEDLKNIIEKRNEIFVTLYKDLNKKVKEDNEDKDKDLEKDDYDDEETDGEDDDDDAPDGNNDENIRNGKEKKNVDKVNKEKGGSENVKDHNVEEVITEQKDDMVWDKTNVIVPFDDYHDKEYNDNVSGVTYVIDEANVAGASNALESEKIRDPSLVVHQMIEDVTKLPFISGALKEADHDVPPVDARPSFNIIKFKLNRDRDGTVHVKKIDDVPCAAEKGSVNVVEVPAQKVVNAAKDKTVEVTKKEVPKKINVKVAVKTSAKAVEVPPDKVLNPTKKKVTAMTQFKQPRPATKIIKDDYQTPKRGRKRVAQVLEEDVVLSGKRMVNPSFALVSPYFERKTMYTKPFSVAEKKIVEYIWSFNSPEGDIIFTGKGLQIECIWFFSLYPEIQLSSNIIDLWSTILNDEEKFRGKQSVTRNIYCSTGMVDLNCDALVVNRHEITLIVFGVCEKMRFELCCPSMNEDVNRHELVEAKKKIFNDVHLVFFPCIKLSEETSSHYYLICFNMMTAKIDIIDNLNNDLEDLDLRYGPYAMALNEKEGQKSQINFFRAKYLAKILLLPYNTSKEELLKEANEKWKKQQNKSNTVTNMDVKVNKNLMKMFNETLQKAYSA</sequence>
<evidence type="ECO:0000256" key="1">
    <source>
        <dbReference type="SAM" id="MobiDB-lite"/>
    </source>
</evidence>
<feature type="compositionally biased region" description="Basic and acidic residues" evidence="1">
    <location>
        <begin position="203"/>
        <end position="212"/>
    </location>
</feature>
<comment type="caution">
    <text evidence="2">The sequence shown here is derived from an EMBL/GenBank/DDBJ whole genome shotgun (WGS) entry which is preliminary data.</text>
</comment>
<evidence type="ECO:0000313" key="3">
    <source>
        <dbReference type="Proteomes" id="UP001151760"/>
    </source>
</evidence>
<feature type="compositionally biased region" description="Basic and acidic residues" evidence="1">
    <location>
        <begin position="237"/>
        <end position="268"/>
    </location>
</feature>
<evidence type="ECO:0000313" key="2">
    <source>
        <dbReference type="EMBL" id="GJS80759.1"/>
    </source>
</evidence>
<feature type="compositionally biased region" description="Acidic residues" evidence="1">
    <location>
        <begin position="213"/>
        <end position="235"/>
    </location>
</feature>
<protein>
    <recommendedName>
        <fullName evidence="4">Ubiquitin-like protease family profile domain-containing protein</fullName>
    </recommendedName>
</protein>
<reference evidence="2" key="2">
    <citation type="submission" date="2022-01" db="EMBL/GenBank/DDBJ databases">
        <authorList>
            <person name="Yamashiro T."/>
            <person name="Shiraishi A."/>
            <person name="Satake H."/>
            <person name="Nakayama K."/>
        </authorList>
    </citation>
    <scope>NUCLEOTIDE SEQUENCE</scope>
</reference>
<reference evidence="2" key="1">
    <citation type="journal article" date="2022" name="Int. J. Mol. Sci.">
        <title>Draft Genome of Tanacetum Coccineum: Genomic Comparison of Closely Related Tanacetum-Family Plants.</title>
        <authorList>
            <person name="Yamashiro T."/>
            <person name="Shiraishi A."/>
            <person name="Nakayama K."/>
            <person name="Satake H."/>
        </authorList>
    </citation>
    <scope>NUCLEOTIDE SEQUENCE</scope>
</reference>
<organism evidence="2 3">
    <name type="scientific">Tanacetum coccineum</name>
    <dbReference type="NCBI Taxonomy" id="301880"/>
    <lineage>
        <taxon>Eukaryota</taxon>
        <taxon>Viridiplantae</taxon>
        <taxon>Streptophyta</taxon>
        <taxon>Embryophyta</taxon>
        <taxon>Tracheophyta</taxon>
        <taxon>Spermatophyta</taxon>
        <taxon>Magnoliopsida</taxon>
        <taxon>eudicotyledons</taxon>
        <taxon>Gunneridae</taxon>
        <taxon>Pentapetalae</taxon>
        <taxon>asterids</taxon>
        <taxon>campanulids</taxon>
        <taxon>Asterales</taxon>
        <taxon>Asteraceae</taxon>
        <taxon>Asteroideae</taxon>
        <taxon>Anthemideae</taxon>
        <taxon>Anthemidinae</taxon>
        <taxon>Tanacetum</taxon>
    </lineage>
</organism>